<reference evidence="1 2" key="1">
    <citation type="submission" date="2019-07" db="EMBL/GenBank/DDBJ databases">
        <title>Whole genome shotgun sequence of Cerasibacillus quisquiliarum NBRC 102429.</title>
        <authorList>
            <person name="Hosoyama A."/>
            <person name="Uohara A."/>
            <person name="Ohji S."/>
            <person name="Ichikawa N."/>
        </authorList>
    </citation>
    <scope>NUCLEOTIDE SEQUENCE [LARGE SCALE GENOMIC DNA]</scope>
    <source>
        <strain evidence="1 2">NBRC 102429</strain>
    </source>
</reference>
<proteinExistence type="predicted"/>
<sequence>MAPPTLPDTKEEILHAIEQYVPNSQELLIPLNDKRTNPIIMEDLDGDGKEEAIVFYKKKPGILTGVVLKDMDGWKQWVTFDSGGKVLHDLKFFDLTGDGKKEVFIGTAYTKEYDSSRVLYVYQLDDEAERLLEEACHYFIMDDFGPTGPALILVTFNKGKNNTLTMYQTKDMKLTVTDTLALDEYINGYEHLISGRITPSTWGLMLDVGIGAHSGATFVISIQNGRMENVFPHGEDDPTFKASMTYSNDTNRDGILEFSVLEEPVVEKDLSHAEMPYITAYYQLTDAYEQHLVSKRFDNDTYNYQILLPLKWKNIKINMSDDWKYVEMIDAKTDQVLFDVYVSEIKRIEDDWTLLKETDQYVYLSKTVNEKNKHLFQFIHDSIE</sequence>
<evidence type="ECO:0000313" key="2">
    <source>
        <dbReference type="Proteomes" id="UP000321491"/>
    </source>
</evidence>
<dbReference type="EMBL" id="BJXW01000011">
    <property type="protein sequence ID" value="GEN30847.1"/>
    <property type="molecule type" value="Genomic_DNA"/>
</dbReference>
<dbReference type="SUPFAM" id="SSF69318">
    <property type="entry name" value="Integrin alpha N-terminal domain"/>
    <property type="match status" value="1"/>
</dbReference>
<dbReference type="AlphaFoldDB" id="A0A511UW74"/>
<accession>A0A511UW74</accession>
<comment type="caution">
    <text evidence="1">The sequence shown here is derived from an EMBL/GenBank/DDBJ whole genome shotgun (WGS) entry which is preliminary data.</text>
</comment>
<name>A0A511UW74_9BACI</name>
<dbReference type="Proteomes" id="UP000321491">
    <property type="component" value="Unassembled WGS sequence"/>
</dbReference>
<protein>
    <submittedName>
        <fullName evidence="1">Uncharacterized protein</fullName>
    </submittedName>
</protein>
<dbReference type="InterPro" id="IPR028994">
    <property type="entry name" value="Integrin_alpha_N"/>
</dbReference>
<evidence type="ECO:0000313" key="1">
    <source>
        <dbReference type="EMBL" id="GEN30847.1"/>
    </source>
</evidence>
<organism evidence="1 2">
    <name type="scientific">Cerasibacillus quisquiliarum</name>
    <dbReference type="NCBI Taxonomy" id="227865"/>
    <lineage>
        <taxon>Bacteria</taxon>
        <taxon>Bacillati</taxon>
        <taxon>Bacillota</taxon>
        <taxon>Bacilli</taxon>
        <taxon>Bacillales</taxon>
        <taxon>Bacillaceae</taxon>
        <taxon>Cerasibacillus</taxon>
    </lineage>
</organism>
<gene>
    <name evidence="1" type="ORF">CQU01_10850</name>
</gene>
<keyword evidence="2" id="KW-1185">Reference proteome</keyword>